<proteinExistence type="predicted"/>
<dbReference type="RefSeq" id="WP_116301190.1">
    <property type="nucleotide sequence ID" value="NZ_NFZV01000003.1"/>
</dbReference>
<name>A0A3E0X1Y3_9GAMM</name>
<evidence type="ECO:0000313" key="2">
    <source>
        <dbReference type="EMBL" id="RFA38332.1"/>
    </source>
</evidence>
<feature type="transmembrane region" description="Helical" evidence="1">
    <location>
        <begin position="47"/>
        <end position="65"/>
    </location>
</feature>
<organism evidence="2 3">
    <name type="scientific">Alkalilimnicola ehrlichii</name>
    <dbReference type="NCBI Taxonomy" id="351052"/>
    <lineage>
        <taxon>Bacteria</taxon>
        <taxon>Pseudomonadati</taxon>
        <taxon>Pseudomonadota</taxon>
        <taxon>Gammaproteobacteria</taxon>
        <taxon>Chromatiales</taxon>
        <taxon>Ectothiorhodospiraceae</taxon>
        <taxon>Alkalilimnicola</taxon>
    </lineage>
</organism>
<dbReference type="AlphaFoldDB" id="A0A3E0X1Y3"/>
<protein>
    <submittedName>
        <fullName evidence="2">Uncharacterized protein</fullName>
    </submittedName>
</protein>
<dbReference type="EMBL" id="NFZW01000004">
    <property type="protein sequence ID" value="RFA38332.1"/>
    <property type="molecule type" value="Genomic_DNA"/>
</dbReference>
<keyword evidence="1" id="KW-0472">Membrane</keyword>
<evidence type="ECO:0000256" key="1">
    <source>
        <dbReference type="SAM" id="Phobius"/>
    </source>
</evidence>
<keyword evidence="3" id="KW-1185">Reference proteome</keyword>
<comment type="caution">
    <text evidence="2">The sequence shown here is derived from an EMBL/GenBank/DDBJ whole genome shotgun (WGS) entry which is preliminary data.</text>
</comment>
<dbReference type="Proteomes" id="UP000256763">
    <property type="component" value="Unassembled WGS sequence"/>
</dbReference>
<accession>A0A3E0X1Y3</accession>
<keyword evidence="1" id="KW-0812">Transmembrane</keyword>
<keyword evidence="1" id="KW-1133">Transmembrane helix</keyword>
<evidence type="ECO:0000313" key="3">
    <source>
        <dbReference type="Proteomes" id="UP000256763"/>
    </source>
</evidence>
<dbReference type="OrthoDB" id="9988537at2"/>
<reference evidence="3" key="1">
    <citation type="submission" date="2017-05" db="EMBL/GenBank/DDBJ databases">
        <authorList>
            <person name="Sharma S."/>
            <person name="Sidhu C."/>
            <person name="Pinnaka A.K."/>
        </authorList>
    </citation>
    <scope>NUCLEOTIDE SEQUENCE [LARGE SCALE GENOMIC DNA]</scope>
    <source>
        <strain evidence="3">AK93</strain>
    </source>
</reference>
<sequence>MRGLLNRPKMSFTDGIASRFAFWIINRKGPPDDLVLRDLERERKRHLARLSVEIAFYLTIGLAMLAFFPEWWLVIIALVAGLSIPKMWQLGRDYIATPTLLQPANRVEGLLDEVEKARQQSETVAQYYREIEQLKRPILRIEAIAMATVPRLNEKDWLE</sequence>
<gene>
    <name evidence="2" type="ORF">CAL65_05770</name>
</gene>